<gene>
    <name evidence="2" type="ORF">B5P45_09735</name>
</gene>
<sequence length="90" mass="10364">MLFIFLLFLAVFLHSIWKAYQDFAFYRNNDWDYSVDSGVEIYHGDSTDKEARMGNRDRLIYGHAFMLVVSGISCLVSWLLWDSGTTGTAP</sequence>
<dbReference type="AlphaFoldDB" id="A0A2N9W003"/>
<keyword evidence="1" id="KW-0812">Transmembrane</keyword>
<feature type="transmembrane region" description="Helical" evidence="1">
    <location>
        <begin position="60"/>
        <end position="81"/>
    </location>
</feature>
<keyword evidence="1" id="KW-0472">Membrane</keyword>
<accession>A0A2N9W003</accession>
<comment type="caution">
    <text evidence="2">The sequence shown here is derived from an EMBL/GenBank/DDBJ whole genome shotgun (WGS) entry which is preliminary data.</text>
</comment>
<evidence type="ECO:0000313" key="3">
    <source>
        <dbReference type="Proteomes" id="UP000232163"/>
    </source>
</evidence>
<dbReference type="KEGG" id="pht:BLM14_22260"/>
<proteinExistence type="predicted"/>
<reference evidence="2 3" key="1">
    <citation type="journal article" date="2017" name="Int J Environ Stud">
        <title>Does the Miocene-Pliocene relict legume Oxytropis triphylla form nitrogen-fixing nodules with a combination of bacterial strains?</title>
        <authorList>
            <person name="Safronova V."/>
            <person name="Belimov A."/>
            <person name="Sazanova A."/>
            <person name="Kuznetsova I."/>
            <person name="Popova J."/>
            <person name="Andronov E."/>
            <person name="Verkhozina A."/>
            <person name="Tikhonovich I."/>
        </authorList>
    </citation>
    <scope>NUCLEOTIDE SEQUENCE [LARGE SCALE GENOMIC DNA]</scope>
    <source>
        <strain evidence="2 3">Tri-38</strain>
    </source>
</reference>
<protein>
    <submittedName>
        <fullName evidence="2">Uncharacterized protein</fullName>
    </submittedName>
</protein>
<organism evidence="2 3">
    <name type="scientific">Phyllobacterium zundukense</name>
    <dbReference type="NCBI Taxonomy" id="1867719"/>
    <lineage>
        <taxon>Bacteria</taxon>
        <taxon>Pseudomonadati</taxon>
        <taxon>Pseudomonadota</taxon>
        <taxon>Alphaproteobacteria</taxon>
        <taxon>Hyphomicrobiales</taxon>
        <taxon>Phyllobacteriaceae</taxon>
        <taxon>Phyllobacterium</taxon>
    </lineage>
</organism>
<dbReference type="EMBL" id="MZMT01000024">
    <property type="protein sequence ID" value="PIO45071.1"/>
    <property type="molecule type" value="Genomic_DNA"/>
</dbReference>
<keyword evidence="3" id="KW-1185">Reference proteome</keyword>
<dbReference type="Proteomes" id="UP000232163">
    <property type="component" value="Unassembled WGS sequence"/>
</dbReference>
<evidence type="ECO:0000256" key="1">
    <source>
        <dbReference type="SAM" id="Phobius"/>
    </source>
</evidence>
<evidence type="ECO:0000313" key="2">
    <source>
        <dbReference type="EMBL" id="PIO45071.1"/>
    </source>
</evidence>
<keyword evidence="1" id="KW-1133">Transmembrane helix</keyword>
<name>A0A2N9W003_9HYPH</name>